<dbReference type="InterPro" id="IPR050951">
    <property type="entry name" value="Retrovirus_Pol_polyprotein"/>
</dbReference>
<dbReference type="InterPro" id="IPR001584">
    <property type="entry name" value="Integrase_cat-core"/>
</dbReference>
<dbReference type="GO" id="GO:0015074">
    <property type="term" value="P:DNA integration"/>
    <property type="evidence" value="ECO:0007669"/>
    <property type="project" value="InterPro"/>
</dbReference>
<dbReference type="InterPro" id="IPR041588">
    <property type="entry name" value="Integrase_H2C2"/>
</dbReference>
<sequence length="259" mass="29830">MNIYNHDSVSAGHTGYYKTYLAVREKYYWPRMSRYILRYANTCELCQHNKARQTKPPGLLQSVDIPNSRCIDITMNILVSFPATKDILNLIMIIVDRLTKRAKVIATKSTDDSNDIANVFMENYVKGHDMLKPVVSDRDTKFTSTFWQTNMTAMETQHNLASAFLSQTEGQTERTNHFIRDYLRGGINPAQDYCDEYTHLVAIANNGRVHSTIEMSPLEADLGYILFMSDDVSIDPEFKKLVQPFLLRQQTRLRDTRPA</sequence>
<dbReference type="SUPFAM" id="SSF53098">
    <property type="entry name" value="Ribonuclease H-like"/>
    <property type="match status" value="1"/>
</dbReference>
<dbReference type="PANTHER" id="PTHR37984:SF15">
    <property type="entry name" value="INTEGRASE CATALYTIC DOMAIN-CONTAINING PROTEIN"/>
    <property type="match status" value="1"/>
</dbReference>
<dbReference type="InterPro" id="IPR012337">
    <property type="entry name" value="RNaseH-like_sf"/>
</dbReference>
<dbReference type="InterPro" id="IPR036397">
    <property type="entry name" value="RNaseH_sf"/>
</dbReference>
<dbReference type="EMBL" id="NBNE01003345">
    <property type="protein sequence ID" value="OWZ07929.1"/>
    <property type="molecule type" value="Genomic_DNA"/>
</dbReference>
<keyword evidence="3" id="KW-1185">Reference proteome</keyword>
<dbReference type="Proteomes" id="UP000198211">
    <property type="component" value="Unassembled WGS sequence"/>
</dbReference>
<dbReference type="Gene3D" id="1.10.340.70">
    <property type="match status" value="1"/>
</dbReference>
<evidence type="ECO:0000313" key="3">
    <source>
        <dbReference type="Proteomes" id="UP000198211"/>
    </source>
</evidence>
<dbReference type="Gene3D" id="3.30.420.10">
    <property type="entry name" value="Ribonuclease H-like superfamily/Ribonuclease H"/>
    <property type="match status" value="1"/>
</dbReference>
<dbReference type="Pfam" id="PF17921">
    <property type="entry name" value="Integrase_H2C2"/>
    <property type="match status" value="1"/>
</dbReference>
<dbReference type="AlphaFoldDB" id="A0A225VSD7"/>
<dbReference type="PROSITE" id="PS50994">
    <property type="entry name" value="INTEGRASE"/>
    <property type="match status" value="1"/>
</dbReference>
<evidence type="ECO:0000259" key="1">
    <source>
        <dbReference type="PROSITE" id="PS50994"/>
    </source>
</evidence>
<reference evidence="3" key="1">
    <citation type="submission" date="2017-03" db="EMBL/GenBank/DDBJ databases">
        <title>Phytopthora megakarya and P. palmivora, two closely related causual agents of cacao black pod achieved similar genome size and gene model numbers by different mechanisms.</title>
        <authorList>
            <person name="Ali S."/>
            <person name="Shao J."/>
            <person name="Larry D.J."/>
            <person name="Kronmiller B."/>
            <person name="Shen D."/>
            <person name="Strem M.D."/>
            <person name="Melnick R.L."/>
            <person name="Guiltinan M.J."/>
            <person name="Tyler B.M."/>
            <person name="Meinhardt L.W."/>
            <person name="Bailey B.A."/>
        </authorList>
    </citation>
    <scope>NUCLEOTIDE SEQUENCE [LARGE SCALE GENOMIC DNA]</scope>
    <source>
        <strain evidence="3">zdho120</strain>
    </source>
</reference>
<organism evidence="2 3">
    <name type="scientific">Phytophthora megakarya</name>
    <dbReference type="NCBI Taxonomy" id="4795"/>
    <lineage>
        <taxon>Eukaryota</taxon>
        <taxon>Sar</taxon>
        <taxon>Stramenopiles</taxon>
        <taxon>Oomycota</taxon>
        <taxon>Peronosporomycetes</taxon>
        <taxon>Peronosporales</taxon>
        <taxon>Peronosporaceae</taxon>
        <taxon>Phytophthora</taxon>
    </lineage>
</organism>
<protein>
    <submittedName>
        <fullName evidence="2">Retrotransposon Polyprotein</fullName>
    </submittedName>
</protein>
<dbReference type="OrthoDB" id="123497at2759"/>
<proteinExistence type="predicted"/>
<dbReference type="STRING" id="4795.A0A225VSD7"/>
<evidence type="ECO:0000313" key="2">
    <source>
        <dbReference type="EMBL" id="OWZ07929.1"/>
    </source>
</evidence>
<feature type="domain" description="Integrase catalytic" evidence="1">
    <location>
        <begin position="52"/>
        <end position="225"/>
    </location>
</feature>
<accession>A0A225VSD7</accession>
<name>A0A225VSD7_9STRA</name>
<gene>
    <name evidence="2" type="ORF">PHMEG_00019609</name>
</gene>
<dbReference type="GO" id="GO:0003676">
    <property type="term" value="F:nucleic acid binding"/>
    <property type="evidence" value="ECO:0007669"/>
    <property type="project" value="InterPro"/>
</dbReference>
<comment type="caution">
    <text evidence="2">The sequence shown here is derived from an EMBL/GenBank/DDBJ whole genome shotgun (WGS) entry which is preliminary data.</text>
</comment>
<dbReference type="PANTHER" id="PTHR37984">
    <property type="entry name" value="PROTEIN CBG26694"/>
    <property type="match status" value="1"/>
</dbReference>